<dbReference type="EMBL" id="CP113520">
    <property type="protein sequence ID" value="WAJ28527.1"/>
    <property type="molecule type" value="Genomic_DNA"/>
</dbReference>
<evidence type="ECO:0000313" key="1">
    <source>
        <dbReference type="EMBL" id="WAJ28527.1"/>
    </source>
</evidence>
<sequence>MADEPGRRAFKGLAPKGYRIRVMEPGEAPELLAIERAATALLVAAGREELAGEPPPPLGAFVERILAHDVFVAENKASGTPAGFALGRDLGELYWLAELSVDPAHGRRGLGTALLAAVRARAEWFFHRALGLSTYAEVPFNAPFYEARGFVRVLRKDLPPFLLERLLSETPAGALPEDRTVMVRWL</sequence>
<gene>
    <name evidence="1" type="ORF">OXU80_27625</name>
</gene>
<organism evidence="1 2">
    <name type="scientific">Antarcticirhabdus aurantiaca</name>
    <dbReference type="NCBI Taxonomy" id="2606717"/>
    <lineage>
        <taxon>Bacteria</taxon>
        <taxon>Pseudomonadati</taxon>
        <taxon>Pseudomonadota</taxon>
        <taxon>Alphaproteobacteria</taxon>
        <taxon>Hyphomicrobiales</taxon>
        <taxon>Aurantimonadaceae</taxon>
        <taxon>Antarcticirhabdus</taxon>
    </lineage>
</organism>
<name>A0ACD4NNP5_9HYPH</name>
<evidence type="ECO:0000313" key="2">
    <source>
        <dbReference type="Proteomes" id="UP001163223"/>
    </source>
</evidence>
<accession>A0ACD4NNP5</accession>
<keyword evidence="2" id="KW-1185">Reference proteome</keyword>
<protein>
    <submittedName>
        <fullName evidence="1">GNAT family N-acetyltransferase</fullName>
    </submittedName>
</protein>
<dbReference type="Proteomes" id="UP001163223">
    <property type="component" value="Chromosome"/>
</dbReference>
<proteinExistence type="predicted"/>
<reference evidence="1" key="1">
    <citation type="submission" date="2022-11" db="EMBL/GenBank/DDBJ databases">
        <title>beta-Carotene-producing bacterium, Jeongeuplla avenae sp. nov., alleviates the salt stress of Arabidopsis seedlings.</title>
        <authorList>
            <person name="Jiang L."/>
            <person name="Lee J."/>
        </authorList>
    </citation>
    <scope>NUCLEOTIDE SEQUENCE</scope>
    <source>
        <strain evidence="1">DY_R2A_6</strain>
    </source>
</reference>